<evidence type="ECO:0000313" key="6">
    <source>
        <dbReference type="EMBL" id="OQR91406.1"/>
    </source>
</evidence>
<evidence type="ECO:0000256" key="4">
    <source>
        <dbReference type="PROSITE-ProRule" id="PRU00221"/>
    </source>
</evidence>
<feature type="transmembrane region" description="Helical" evidence="5">
    <location>
        <begin position="342"/>
        <end position="368"/>
    </location>
</feature>
<evidence type="ECO:0000313" key="7">
    <source>
        <dbReference type="Proteomes" id="UP000243217"/>
    </source>
</evidence>
<dbReference type="InterPro" id="IPR032675">
    <property type="entry name" value="LRR_dom_sf"/>
</dbReference>
<reference evidence="6 7" key="1">
    <citation type="journal article" date="2014" name="Genome Biol. Evol.">
        <title>The secreted proteins of Achlya hypogyna and Thraustotheca clavata identify the ancestral oomycete secretome and reveal gene acquisitions by horizontal gene transfer.</title>
        <authorList>
            <person name="Misner I."/>
            <person name="Blouin N."/>
            <person name="Leonard G."/>
            <person name="Richards T.A."/>
            <person name="Lane C.E."/>
        </authorList>
    </citation>
    <scope>NUCLEOTIDE SEQUENCE [LARGE SCALE GENOMIC DNA]</scope>
    <source>
        <strain evidence="6 7">ATCC 34112</strain>
    </source>
</reference>
<evidence type="ECO:0000256" key="1">
    <source>
        <dbReference type="ARBA" id="ARBA00022614"/>
    </source>
</evidence>
<dbReference type="Gene3D" id="2.130.10.10">
    <property type="entry name" value="YVTN repeat-like/Quinoprotein amine dehydrogenase"/>
    <property type="match status" value="1"/>
</dbReference>
<dbReference type="OrthoDB" id="756370at2759"/>
<keyword evidence="1" id="KW-0433">Leucine-rich repeat</keyword>
<dbReference type="InterPro" id="IPR003591">
    <property type="entry name" value="Leu-rich_rpt_typical-subtyp"/>
</dbReference>
<dbReference type="PANTHER" id="PTHR24373">
    <property type="entry name" value="SLIT RELATED LEUCINE-RICH REPEAT NEURONAL PROTEIN"/>
    <property type="match status" value="1"/>
</dbReference>
<protein>
    <submittedName>
        <fullName evidence="6">Uncharacterized protein</fullName>
    </submittedName>
</protein>
<evidence type="ECO:0000256" key="2">
    <source>
        <dbReference type="ARBA" id="ARBA00022729"/>
    </source>
</evidence>
<name>A0A1V9Z060_9STRA</name>
<dbReference type="Proteomes" id="UP000243217">
    <property type="component" value="Unassembled WGS sequence"/>
</dbReference>
<proteinExistence type="predicted"/>
<dbReference type="EMBL" id="JNBS01002429">
    <property type="protein sequence ID" value="OQR91406.1"/>
    <property type="molecule type" value="Genomic_DNA"/>
</dbReference>
<feature type="repeat" description="WD" evidence="4">
    <location>
        <begin position="157"/>
        <end position="200"/>
    </location>
</feature>
<dbReference type="PANTHER" id="PTHR24373:SF272">
    <property type="entry name" value="RETICULON-4 RECEPTOR-LIKE 2"/>
    <property type="match status" value="1"/>
</dbReference>
<keyword evidence="5" id="KW-0472">Membrane</keyword>
<gene>
    <name evidence="6" type="ORF">THRCLA_09007</name>
</gene>
<dbReference type="GO" id="GO:0031012">
    <property type="term" value="C:extracellular matrix"/>
    <property type="evidence" value="ECO:0007669"/>
    <property type="project" value="TreeGrafter"/>
</dbReference>
<dbReference type="InterPro" id="IPR050328">
    <property type="entry name" value="Dev_Immune_Receptor"/>
</dbReference>
<evidence type="ECO:0000256" key="3">
    <source>
        <dbReference type="ARBA" id="ARBA00022737"/>
    </source>
</evidence>
<feature type="transmembrane region" description="Helical" evidence="5">
    <location>
        <begin position="472"/>
        <end position="493"/>
    </location>
</feature>
<keyword evidence="5" id="KW-0812">Transmembrane</keyword>
<dbReference type="SMART" id="SM00320">
    <property type="entry name" value="WD40"/>
    <property type="match status" value="3"/>
</dbReference>
<evidence type="ECO:0000256" key="5">
    <source>
        <dbReference type="SAM" id="Phobius"/>
    </source>
</evidence>
<dbReference type="InterPro" id="IPR015943">
    <property type="entry name" value="WD40/YVTN_repeat-like_dom_sf"/>
</dbReference>
<keyword evidence="3" id="KW-0677">Repeat</keyword>
<accession>A0A1V9Z060</accession>
<dbReference type="InterPro" id="IPR036322">
    <property type="entry name" value="WD40_repeat_dom_sf"/>
</dbReference>
<dbReference type="STRING" id="74557.A0A1V9Z060"/>
<dbReference type="Gene3D" id="3.80.10.10">
    <property type="entry name" value="Ribonuclease Inhibitor"/>
    <property type="match status" value="1"/>
</dbReference>
<dbReference type="SUPFAM" id="SSF50978">
    <property type="entry name" value="WD40 repeat-like"/>
    <property type="match status" value="1"/>
</dbReference>
<dbReference type="PROSITE" id="PS50082">
    <property type="entry name" value="WD_REPEATS_2"/>
    <property type="match status" value="1"/>
</dbReference>
<keyword evidence="7" id="KW-1185">Reference proteome</keyword>
<feature type="transmembrane region" description="Helical" evidence="5">
    <location>
        <begin position="388"/>
        <end position="412"/>
    </location>
</feature>
<dbReference type="AlphaFoldDB" id="A0A1V9Z060"/>
<dbReference type="SMART" id="SM00369">
    <property type="entry name" value="LRR_TYP"/>
    <property type="match status" value="2"/>
</dbReference>
<keyword evidence="5" id="KW-1133">Transmembrane helix</keyword>
<dbReference type="SUPFAM" id="SSF52058">
    <property type="entry name" value="L domain-like"/>
    <property type="match status" value="1"/>
</dbReference>
<keyword evidence="2" id="KW-0732">Signal</keyword>
<sequence length="779" mass="86678">MWGTTPEHVELEASPSLLSNNLSKIHEYVAYATLEDVAVVNYKTGKANKISLVEKTAVCHVLIAEFEDEKVLIICNESGCQIWDYLGEHLYFSLALTKEACPGSETVYQYCRGICAEPATKSIVVGSSVGKLYKLIQTPRTEAKGGDFSEFHLQTTVTGHNDAVHAIASNGSPLSPLICSSDDDGCVIVWSVDDNGLEIKHKLKGTGYPVTTMRCFDLNWLLTGDITGKLRLIDLREGIITADVGAHTRNLSGMDKSGNLVATVGEDAYLNVWKLKEESSGSMRIALEHSHRLVDDLITGVAFSSPSRIMTVAYDSLVLKLRHNKMGLDTGGRRTTRLFCRLIRFVVFVQHVILTIHFLVVSVLHYLAQDIDALVLNGRGFEVNDFSWHIKFIPPAQVLVTSSALHLFAALAPNVSMWITLRQIAKNTTLLAANQLHHSTVQKTPNVAHIHLAKKSITSLNNMTRKRSTLRIIIGLYNIWGLAVFITTGYSTYHDKKCPSGCILASAPWFRSSCNCLYFRLNCVDQLLVNSTFIDEYIRSNELGTDLLCLHVQECDVPFGLNGSTLSQFPNLYALRLEMTKLADWNISSDYLPAKLMRAEIRYSWLNHIPLIFHTVGSDLKWLYFVGSNISTIPDNLTSSWQSLLSLWISEGNFTNVPLVVQNLPHLTTLSMDRNQLTQLPDNFLQKFDALSWLYLGSNKLTELPTDMINTNTFVYMSGNPIHSVSFKAITNIDLGGTPFCNESELGCYRICAPGCSKMLLENYLCDLPCNTTELLIAG</sequence>
<organism evidence="6 7">
    <name type="scientific">Thraustotheca clavata</name>
    <dbReference type="NCBI Taxonomy" id="74557"/>
    <lineage>
        <taxon>Eukaryota</taxon>
        <taxon>Sar</taxon>
        <taxon>Stramenopiles</taxon>
        <taxon>Oomycota</taxon>
        <taxon>Saprolegniomycetes</taxon>
        <taxon>Saprolegniales</taxon>
        <taxon>Achlyaceae</taxon>
        <taxon>Thraustotheca</taxon>
    </lineage>
</organism>
<dbReference type="InterPro" id="IPR001680">
    <property type="entry name" value="WD40_rpt"/>
</dbReference>
<dbReference type="Pfam" id="PF00400">
    <property type="entry name" value="WD40"/>
    <property type="match status" value="1"/>
</dbReference>
<dbReference type="GO" id="GO:0005615">
    <property type="term" value="C:extracellular space"/>
    <property type="evidence" value="ECO:0007669"/>
    <property type="project" value="TreeGrafter"/>
</dbReference>
<comment type="caution">
    <text evidence="6">The sequence shown here is derived from an EMBL/GenBank/DDBJ whole genome shotgun (WGS) entry which is preliminary data.</text>
</comment>
<dbReference type="SMART" id="SM00364">
    <property type="entry name" value="LRR_BAC"/>
    <property type="match status" value="2"/>
</dbReference>
<keyword evidence="4" id="KW-0853">WD repeat</keyword>